<evidence type="ECO:0000256" key="6">
    <source>
        <dbReference type="ARBA" id="ARBA00022737"/>
    </source>
</evidence>
<evidence type="ECO:0000256" key="21">
    <source>
        <dbReference type="SAM" id="MobiDB-lite"/>
    </source>
</evidence>
<evidence type="ECO:0000256" key="7">
    <source>
        <dbReference type="ARBA" id="ARBA00022771"/>
    </source>
</evidence>
<evidence type="ECO:0000256" key="8">
    <source>
        <dbReference type="ARBA" id="ARBA00022816"/>
    </source>
</evidence>
<sequence length="1455" mass="146775">MASAGGGKIRSRRYHIASKPYAKGKQQGLISRVTDTVKSIVPSWLQSYFRNGDPAEVGAPAEEPPETHLNSQPPLPAHGEDPSPLTDEHQPKASTSNAEPSTSRAALNFHDVLARPPLNRSHLHLPSLDSSPVLRRGTSMLFSQPSTSSAHYTSGGAAGYSLVKEIKDSGSLHEDDNISTTSGFSSRASDKDVATSKNVPFMWSPENDRTHPGPQLTGSTLKKPAFNLSVFGTSSASPANSLILNSSKLGDSPYYPGKTTYGGSAAVRSSARVRPDTPYQAPVRRQIKAKGAGSQPCGVTSLTARRILQSLERMSSPLADAKRIPSPCSLALPTALNRTDTGLTHLQSKRKKMDTQFPPVQKLVTPATPMVVGNRSMSFRPCLTPCSNQSSMQERRNSKDRSTRQSTQTAEAPALPVQSTSSLYPLSSTPAANGTDSRGSGGKMKRERGIRASSKPAPEDEIAEVPDLPPISLPISSFSLPTFNFSTATSSPAASSTPLTNKVPPAASSPPCTPFTFSSPIVKATEPNVLPLSPSSGFTFSAPVAKPGLSDFGGKATPLVTPVKSSSAAGSQAKKSEEFEGPFQPAKTLKQGSVLDILKGPGFSSSSPGSIAFPVKAPPSSQESSSDSGSGSGSDSGSKFMDKFKPAAGSWSCDACTLTNGPSLSKCVACGADRPGTDSSSSKPAPSSSSGFGALFVPAAGSWECDTCLVQNKAEALKCVACETPKPGTGVKPALTLPAFSEALTPPTPSSSSSSAVTTNSLSSGFVGFGDKFKKPEGAWECDTCMVENKAQDSKCVSCQTAKPGSTAALPSSVASVPVPSGGLLGFGDKFKQPEGAWVCDVCCVQNKADVLQCVACQSNKPGAKVEPKGFGSSTASSSSSSASFTFGIQSSSSTDSAPAGSAGFKFGDQGGFKFGASSSGGFGGGFKFNAGSSSSSSSTNGGEEEKKTEAGFKFGIAGGIVFGTGNGSSTNEDKPQSKAPTEGEPSTEPPKPEEAVTTAPTLAGSESVFSAPKDNPEAVAAPGPASTETAAAPAFSFGKLPEAKPLGGFSFGKPAEKEPTESVTTLPAPASVSVSTPAPTFTFGKVEEKQESGAPSSFLFSGAKEAENPAPVSGFSFSKPDPPKEEPQSVFSFGKPSEKTDAAEAPKPSFSFGAAATDAGAAKPAFGFMAGPAASTSAPAPSLFGASSAPASSAPAPTSTFVFGQGASSETGPAKTFLFGQQPDAKPQPAAPQSTAPAPSSAQPFLFGSGNTAAVPSFSFGTAAPSTASTTASGSSATPFMFGSAAASAAPPAFGAVSAPAFGQGSSQPGAPAFGSGAPSLFSAPTSQPPAFGVQPNSTFGQQANATPTFGSAAASSSSAPGGGFQFGGASAFGASGSSPGVFAFGGAAGAPAAAAAMPPPAGPAQPAAPGGGFSFNQPPAFNMGSAKSSFAAPTPGQHSISGRKIKTAVRRRK</sequence>
<evidence type="ECO:0000256" key="18">
    <source>
        <dbReference type="ARBA" id="ARBA00078197"/>
    </source>
</evidence>
<keyword evidence="24" id="KW-1185">Reference proteome</keyword>
<feature type="compositionally biased region" description="Low complexity" evidence="21">
    <location>
        <begin position="600"/>
        <end position="610"/>
    </location>
</feature>
<feature type="compositionally biased region" description="Low complexity" evidence="21">
    <location>
        <begin position="620"/>
        <end position="638"/>
    </location>
</feature>
<dbReference type="GO" id="GO:0003677">
    <property type="term" value="F:DNA binding"/>
    <property type="evidence" value="ECO:0007669"/>
    <property type="project" value="UniProtKB-KW"/>
</dbReference>
<dbReference type="GO" id="GO:0006405">
    <property type="term" value="P:RNA export from nucleus"/>
    <property type="evidence" value="ECO:0007669"/>
    <property type="project" value="TreeGrafter"/>
</dbReference>
<feature type="compositionally biased region" description="Low complexity" evidence="21">
    <location>
        <begin position="487"/>
        <end position="498"/>
    </location>
</feature>
<feature type="compositionally biased region" description="Polar residues" evidence="21">
    <location>
        <begin position="92"/>
        <end position="102"/>
    </location>
</feature>
<dbReference type="InterPro" id="IPR036443">
    <property type="entry name" value="Znf_RanBP2_sf"/>
</dbReference>
<dbReference type="GO" id="GO:0051028">
    <property type="term" value="P:mRNA transport"/>
    <property type="evidence" value="ECO:0007669"/>
    <property type="project" value="UniProtKB-KW"/>
</dbReference>
<keyword evidence="7 20" id="KW-0863">Zinc-finger</keyword>
<gene>
    <name evidence="23" type="ORF">SKAU_G00219490</name>
</gene>
<protein>
    <recommendedName>
        <fullName evidence="17">Nuclear pore complex protein Nup153</fullName>
    </recommendedName>
    <alternativeName>
        <fullName evidence="19">153 kDa nucleoporin</fullName>
    </alternativeName>
    <alternativeName>
        <fullName evidence="18">Nucleoporin Nup153</fullName>
    </alternativeName>
</protein>
<keyword evidence="11" id="KW-0811">Translocation</keyword>
<feature type="region of interest" description="Disordered" evidence="21">
    <location>
        <begin position="551"/>
        <end position="641"/>
    </location>
</feature>
<keyword evidence="6" id="KW-0677">Repeat</keyword>
<feature type="domain" description="RanBP2-type" evidence="22">
    <location>
        <begin position="647"/>
        <end position="676"/>
    </location>
</feature>
<evidence type="ECO:0000256" key="17">
    <source>
        <dbReference type="ARBA" id="ARBA00068609"/>
    </source>
</evidence>
<organism evidence="23 24">
    <name type="scientific">Synaphobranchus kaupii</name>
    <name type="common">Kaup's arrowtooth eel</name>
    <dbReference type="NCBI Taxonomy" id="118154"/>
    <lineage>
        <taxon>Eukaryota</taxon>
        <taxon>Metazoa</taxon>
        <taxon>Chordata</taxon>
        <taxon>Craniata</taxon>
        <taxon>Vertebrata</taxon>
        <taxon>Euteleostomi</taxon>
        <taxon>Actinopterygii</taxon>
        <taxon>Neopterygii</taxon>
        <taxon>Teleostei</taxon>
        <taxon>Anguilliformes</taxon>
        <taxon>Synaphobranchidae</taxon>
        <taxon>Synaphobranchus</taxon>
    </lineage>
</organism>
<dbReference type="EMBL" id="JAINUF010000007">
    <property type="protein sequence ID" value="KAJ8354382.1"/>
    <property type="molecule type" value="Genomic_DNA"/>
</dbReference>
<evidence type="ECO:0000256" key="14">
    <source>
        <dbReference type="ARBA" id="ARBA00023136"/>
    </source>
</evidence>
<evidence type="ECO:0000256" key="9">
    <source>
        <dbReference type="ARBA" id="ARBA00022833"/>
    </source>
</evidence>
<dbReference type="Pfam" id="PF00641">
    <property type="entry name" value="Zn_ribbon_RanBP"/>
    <property type="match status" value="4"/>
</dbReference>
<keyword evidence="12" id="KW-0238">DNA-binding</keyword>
<feature type="region of interest" description="Disordered" evidence="21">
    <location>
        <begin position="1"/>
        <end position="29"/>
    </location>
</feature>
<keyword evidence="13" id="KW-0906">Nuclear pore complex</keyword>
<evidence type="ECO:0000256" key="15">
    <source>
        <dbReference type="ARBA" id="ARBA00023242"/>
    </source>
</evidence>
<comment type="caution">
    <text evidence="23">The sequence shown here is derived from an EMBL/GenBank/DDBJ whole genome shotgun (WGS) entry which is preliminary data.</text>
</comment>
<dbReference type="Gene3D" id="4.10.1060.10">
    <property type="entry name" value="Zinc finger, RanBP2-type"/>
    <property type="match status" value="4"/>
</dbReference>
<dbReference type="InterPro" id="IPR026054">
    <property type="entry name" value="Nucleoporin"/>
</dbReference>
<keyword evidence="15" id="KW-0539">Nucleus</keyword>
<dbReference type="GO" id="GO:0031965">
    <property type="term" value="C:nuclear membrane"/>
    <property type="evidence" value="ECO:0007669"/>
    <property type="project" value="UniProtKB-SubCell"/>
</dbReference>
<accession>A0A9Q1FAR1</accession>
<evidence type="ECO:0000256" key="13">
    <source>
        <dbReference type="ARBA" id="ARBA00023132"/>
    </source>
</evidence>
<dbReference type="PROSITE" id="PS01358">
    <property type="entry name" value="ZF_RANBP2_1"/>
    <property type="match status" value="4"/>
</dbReference>
<keyword evidence="14" id="KW-0472">Membrane</keyword>
<evidence type="ECO:0000256" key="1">
    <source>
        <dbReference type="ARBA" id="ARBA00001947"/>
    </source>
</evidence>
<feature type="region of interest" description="Disordered" evidence="21">
    <location>
        <begin position="172"/>
        <end position="191"/>
    </location>
</feature>
<dbReference type="InterPro" id="IPR001876">
    <property type="entry name" value="Znf_RanBP2"/>
</dbReference>
<feature type="compositionally biased region" description="Basic and acidic residues" evidence="21">
    <location>
        <begin position="393"/>
        <end position="403"/>
    </location>
</feature>
<feature type="region of interest" description="Disordered" evidence="21">
    <location>
        <begin position="376"/>
        <end position="466"/>
    </location>
</feature>
<evidence type="ECO:0000256" key="5">
    <source>
        <dbReference type="ARBA" id="ARBA00022723"/>
    </source>
</evidence>
<dbReference type="PANTHER" id="PTHR23193">
    <property type="entry name" value="NUCLEAR PORE COMPLEX PROTEIN NUP"/>
    <property type="match status" value="1"/>
</dbReference>
<dbReference type="SMART" id="SM00547">
    <property type="entry name" value="ZnF_RBZ"/>
    <property type="match status" value="4"/>
</dbReference>
<dbReference type="GO" id="GO:0008139">
    <property type="term" value="F:nuclear localization sequence binding"/>
    <property type="evidence" value="ECO:0007669"/>
    <property type="project" value="TreeGrafter"/>
</dbReference>
<feature type="region of interest" description="Disordered" evidence="21">
    <location>
        <begin position="1394"/>
        <end position="1455"/>
    </location>
</feature>
<dbReference type="PROSITE" id="PS50199">
    <property type="entry name" value="ZF_RANBP2_2"/>
    <property type="match status" value="4"/>
</dbReference>
<feature type="domain" description="RanBP2-type" evidence="22">
    <location>
        <begin position="776"/>
        <end position="805"/>
    </location>
</feature>
<evidence type="ECO:0000313" key="23">
    <source>
        <dbReference type="EMBL" id="KAJ8354382.1"/>
    </source>
</evidence>
<evidence type="ECO:0000256" key="2">
    <source>
        <dbReference type="ARBA" id="ARBA00004126"/>
    </source>
</evidence>
<dbReference type="PANTHER" id="PTHR23193:SF23">
    <property type="entry name" value="NUCLEAR PORE COMPLEX PROTEIN NUP153"/>
    <property type="match status" value="1"/>
</dbReference>
<evidence type="ECO:0000256" key="11">
    <source>
        <dbReference type="ARBA" id="ARBA00023010"/>
    </source>
</evidence>
<dbReference type="GO" id="GO:0017056">
    <property type="term" value="F:structural constituent of nuclear pore"/>
    <property type="evidence" value="ECO:0007669"/>
    <property type="project" value="TreeGrafter"/>
</dbReference>
<dbReference type="SUPFAM" id="SSF90209">
    <property type="entry name" value="Ran binding protein zinc finger-like"/>
    <property type="match status" value="4"/>
</dbReference>
<dbReference type="OrthoDB" id="79830at2759"/>
<evidence type="ECO:0000259" key="22">
    <source>
        <dbReference type="PROSITE" id="PS50199"/>
    </source>
</evidence>
<feature type="compositionally biased region" description="Polar residues" evidence="21">
    <location>
        <begin position="1336"/>
        <end position="1350"/>
    </location>
</feature>
<comment type="cofactor">
    <cofactor evidence="1">
        <name>Zn(2+)</name>
        <dbReference type="ChEBI" id="CHEBI:29105"/>
    </cofactor>
</comment>
<comment type="subcellular location">
    <subcellularLocation>
        <location evidence="2">Nucleus membrane</location>
    </subcellularLocation>
    <subcellularLocation>
        <location evidence="3">Nucleus</location>
        <location evidence="3">Nuclear pore complex</location>
    </subcellularLocation>
</comment>
<keyword evidence="5" id="KW-0479">Metal-binding</keyword>
<evidence type="ECO:0000256" key="3">
    <source>
        <dbReference type="ARBA" id="ARBA00004567"/>
    </source>
</evidence>
<feature type="region of interest" description="Disordered" evidence="21">
    <location>
        <begin position="1203"/>
        <end position="1246"/>
    </location>
</feature>
<comment type="similarity">
    <text evidence="16">Belongs to the NUP153 family.</text>
</comment>
<keyword evidence="4" id="KW-0813">Transport</keyword>
<feature type="compositionally biased region" description="Basic and acidic residues" evidence="21">
    <location>
        <begin position="78"/>
        <end position="91"/>
    </location>
</feature>
<dbReference type="Proteomes" id="UP001152622">
    <property type="component" value="Chromosome 7"/>
</dbReference>
<dbReference type="GO" id="GO:0006606">
    <property type="term" value="P:protein import into nucleus"/>
    <property type="evidence" value="ECO:0007669"/>
    <property type="project" value="TreeGrafter"/>
</dbReference>
<name>A0A9Q1FAR1_SYNKA</name>
<feature type="compositionally biased region" description="Low complexity" evidence="21">
    <location>
        <begin position="419"/>
        <end position="432"/>
    </location>
</feature>
<reference evidence="23" key="1">
    <citation type="journal article" date="2023" name="Science">
        <title>Genome structures resolve the early diversification of teleost fishes.</title>
        <authorList>
            <person name="Parey E."/>
            <person name="Louis A."/>
            <person name="Montfort J."/>
            <person name="Bouchez O."/>
            <person name="Roques C."/>
            <person name="Iampietro C."/>
            <person name="Lluch J."/>
            <person name="Castinel A."/>
            <person name="Donnadieu C."/>
            <person name="Desvignes T."/>
            <person name="Floi Bucao C."/>
            <person name="Jouanno E."/>
            <person name="Wen M."/>
            <person name="Mejri S."/>
            <person name="Dirks R."/>
            <person name="Jansen H."/>
            <person name="Henkel C."/>
            <person name="Chen W.J."/>
            <person name="Zahm M."/>
            <person name="Cabau C."/>
            <person name="Klopp C."/>
            <person name="Thompson A.W."/>
            <person name="Robinson-Rechavi M."/>
            <person name="Braasch I."/>
            <person name="Lecointre G."/>
            <person name="Bobe J."/>
            <person name="Postlethwait J.H."/>
            <person name="Berthelot C."/>
            <person name="Roest Crollius H."/>
            <person name="Guiguen Y."/>
        </authorList>
    </citation>
    <scope>NUCLEOTIDE SEQUENCE</scope>
    <source>
        <strain evidence="23">WJC10195</strain>
    </source>
</reference>
<feature type="domain" description="RanBP2-type" evidence="22">
    <location>
        <begin position="699"/>
        <end position="728"/>
    </location>
</feature>
<feature type="compositionally biased region" description="Low complexity" evidence="21">
    <location>
        <begin position="564"/>
        <end position="573"/>
    </location>
</feature>
<feature type="region of interest" description="Disordered" evidence="21">
    <location>
        <begin position="1303"/>
        <end position="1359"/>
    </location>
</feature>
<feature type="compositionally biased region" description="Polar residues" evidence="21">
    <location>
        <begin position="1203"/>
        <end position="1212"/>
    </location>
</feature>
<keyword evidence="10" id="KW-0653">Protein transport</keyword>
<feature type="domain" description="RanBP2-type" evidence="22">
    <location>
        <begin position="834"/>
        <end position="863"/>
    </location>
</feature>
<keyword evidence="9" id="KW-0862">Zinc</keyword>
<feature type="compositionally biased region" description="Polar residues" evidence="21">
    <location>
        <begin position="178"/>
        <end position="187"/>
    </location>
</feature>
<evidence type="ECO:0000256" key="19">
    <source>
        <dbReference type="ARBA" id="ARBA00079437"/>
    </source>
</evidence>
<dbReference type="InterPro" id="IPR013913">
    <property type="entry name" value="Nup153_N"/>
</dbReference>
<evidence type="ECO:0000256" key="20">
    <source>
        <dbReference type="PROSITE-ProRule" id="PRU00322"/>
    </source>
</evidence>
<evidence type="ECO:0000256" key="12">
    <source>
        <dbReference type="ARBA" id="ARBA00023125"/>
    </source>
</evidence>
<feature type="region of interest" description="Disordered" evidence="21">
    <location>
        <begin position="964"/>
        <end position="1150"/>
    </location>
</feature>
<evidence type="ECO:0000256" key="16">
    <source>
        <dbReference type="ARBA" id="ARBA00060842"/>
    </source>
</evidence>
<proteinExistence type="inferred from homology"/>
<dbReference type="Pfam" id="PF08604">
    <property type="entry name" value="Nup153"/>
    <property type="match status" value="1"/>
</dbReference>
<feature type="region of interest" description="Disordered" evidence="21">
    <location>
        <begin position="52"/>
        <end position="102"/>
    </location>
</feature>
<evidence type="ECO:0000256" key="4">
    <source>
        <dbReference type="ARBA" id="ARBA00022448"/>
    </source>
</evidence>
<dbReference type="FunFam" id="4.10.1060.10:FF:000001">
    <property type="entry name" value="Nuclear pore complex protein Nup153"/>
    <property type="match status" value="4"/>
</dbReference>
<evidence type="ECO:0000256" key="10">
    <source>
        <dbReference type="ARBA" id="ARBA00022927"/>
    </source>
</evidence>
<feature type="compositionally biased region" description="Low complexity" evidence="21">
    <location>
        <begin position="1222"/>
        <end position="1245"/>
    </location>
</feature>
<dbReference type="GO" id="GO:0008270">
    <property type="term" value="F:zinc ion binding"/>
    <property type="evidence" value="ECO:0007669"/>
    <property type="project" value="UniProtKB-KW"/>
</dbReference>
<feature type="compositionally biased region" description="Basic residues" evidence="21">
    <location>
        <begin position="1443"/>
        <end position="1455"/>
    </location>
</feature>
<evidence type="ECO:0000313" key="24">
    <source>
        <dbReference type="Proteomes" id="UP001152622"/>
    </source>
</evidence>
<feature type="region of interest" description="Disordered" evidence="21">
    <location>
        <begin position="487"/>
        <end position="511"/>
    </location>
</feature>
<dbReference type="GO" id="GO:0005643">
    <property type="term" value="C:nuclear pore"/>
    <property type="evidence" value="ECO:0007669"/>
    <property type="project" value="UniProtKB-SubCell"/>
</dbReference>
<keyword evidence="8" id="KW-0509">mRNA transport</keyword>